<protein>
    <recommendedName>
        <fullName evidence="3">HPr kinase/phosphorylase C-terminal domain-containing protein</fullName>
    </recommendedName>
</protein>
<dbReference type="SUPFAM" id="SSF53795">
    <property type="entry name" value="PEP carboxykinase-like"/>
    <property type="match status" value="1"/>
</dbReference>
<proteinExistence type="predicted"/>
<dbReference type="Proteomes" id="UP001594351">
    <property type="component" value="Unassembled WGS sequence"/>
</dbReference>
<keyword evidence="2" id="KW-1185">Reference proteome</keyword>
<accession>A0ABV6Z478</accession>
<dbReference type="EMBL" id="JBHPBY010000455">
    <property type="protein sequence ID" value="MFC1853249.1"/>
    <property type="molecule type" value="Genomic_DNA"/>
</dbReference>
<organism evidence="1 2">
    <name type="scientific">candidate division CSSED10-310 bacterium</name>
    <dbReference type="NCBI Taxonomy" id="2855610"/>
    <lineage>
        <taxon>Bacteria</taxon>
        <taxon>Bacteria division CSSED10-310</taxon>
    </lineage>
</organism>
<sequence length="302" mass="33574">MTKLSEVSIAGVNLKLFSPHKVTLEKSGSAYNSFIGAVIDIAGAIDVEVQLELATMPDTARMTRIFDTEQVWSMFKQGRDYFMVRQLPDSDPLWVARFDNTFRAVTVFCGEKLQKRAAGNIVLFNPIEHPLDQLLLMYILAGRQGAIFHAAGVNLNDQAYVFPGKSGAGKSTLARQFLADATHEVLSDDRIVIRKIEGQFVAFGTPWLGDAGVARNESRPLAGIFFITQSPENKISNLTTPEALQRLLPITSIPWYDRDIMPDILSFCDDLITSIPCYELQCRPTPEVVNTVQAFQTRIASQ</sequence>
<name>A0ABV6Z478_UNCC1</name>
<gene>
    <name evidence="1" type="ORF">ACFL27_23875</name>
</gene>
<evidence type="ECO:0000313" key="2">
    <source>
        <dbReference type="Proteomes" id="UP001594351"/>
    </source>
</evidence>
<dbReference type="Gene3D" id="3.40.50.300">
    <property type="entry name" value="P-loop containing nucleotide triphosphate hydrolases"/>
    <property type="match status" value="1"/>
</dbReference>
<reference evidence="1 2" key="1">
    <citation type="submission" date="2024-09" db="EMBL/GenBank/DDBJ databases">
        <title>Laminarin stimulates single cell rates of sulfate reduction while oxygen inhibits transcriptomic activity in coastal marine sediment.</title>
        <authorList>
            <person name="Lindsay M."/>
            <person name="Orcutt B."/>
            <person name="Emerson D."/>
            <person name="Stepanauskas R."/>
            <person name="D'Angelo T."/>
        </authorList>
    </citation>
    <scope>NUCLEOTIDE SEQUENCE [LARGE SCALE GENOMIC DNA]</scope>
    <source>
        <strain evidence="1">SAG AM-311-K15</strain>
    </source>
</reference>
<evidence type="ECO:0000313" key="1">
    <source>
        <dbReference type="EMBL" id="MFC1853249.1"/>
    </source>
</evidence>
<dbReference type="InterPro" id="IPR027417">
    <property type="entry name" value="P-loop_NTPase"/>
</dbReference>
<evidence type="ECO:0008006" key="3">
    <source>
        <dbReference type="Google" id="ProtNLM"/>
    </source>
</evidence>
<comment type="caution">
    <text evidence="1">The sequence shown here is derived from an EMBL/GenBank/DDBJ whole genome shotgun (WGS) entry which is preliminary data.</text>
</comment>